<dbReference type="InterPro" id="IPR002350">
    <property type="entry name" value="Kazal_dom"/>
</dbReference>
<dbReference type="Gene3D" id="2.60.120.200">
    <property type="match status" value="2"/>
</dbReference>
<feature type="region of interest" description="Disordered" evidence="8">
    <location>
        <begin position="1560"/>
        <end position="1599"/>
    </location>
</feature>
<feature type="domain" description="Laminin EGF-like" evidence="12">
    <location>
        <begin position="912"/>
        <end position="959"/>
    </location>
</feature>
<feature type="domain" description="Kazal-like" evidence="13">
    <location>
        <begin position="444"/>
        <end position="503"/>
    </location>
</feature>
<dbReference type="PROSITE" id="PS51465">
    <property type="entry name" value="KAZAL_2"/>
    <property type="match status" value="8"/>
</dbReference>
<feature type="region of interest" description="Disordered" evidence="8">
    <location>
        <begin position="231"/>
        <end position="266"/>
    </location>
</feature>
<keyword evidence="3 5" id="KW-1015">Disulfide bond</keyword>
<dbReference type="PROSITE" id="PS01186">
    <property type="entry name" value="EGF_2"/>
    <property type="match status" value="1"/>
</dbReference>
<dbReference type="PROSITE" id="PS01248">
    <property type="entry name" value="EGF_LAM_1"/>
    <property type="match status" value="1"/>
</dbReference>
<dbReference type="SMART" id="SM00274">
    <property type="entry name" value="FOLN"/>
    <property type="match status" value="4"/>
</dbReference>
<keyword evidence="4" id="KW-0325">Glycoprotein</keyword>
<evidence type="ECO:0000256" key="6">
    <source>
        <dbReference type="PROSITE-ProRule" id="PRU00122"/>
    </source>
</evidence>
<evidence type="ECO:0000259" key="11">
    <source>
        <dbReference type="PROSITE" id="PS50026"/>
    </source>
</evidence>
<dbReference type="GO" id="GO:0005518">
    <property type="term" value="F:collagen binding"/>
    <property type="evidence" value="ECO:0007669"/>
    <property type="project" value="TreeGrafter"/>
</dbReference>
<dbReference type="GO" id="GO:0005615">
    <property type="term" value="C:extracellular space"/>
    <property type="evidence" value="ECO:0007669"/>
    <property type="project" value="TreeGrafter"/>
</dbReference>
<feature type="domain" description="Kazal-like" evidence="13">
    <location>
        <begin position="279"/>
        <end position="339"/>
    </location>
</feature>
<dbReference type="EMBL" id="UXSR01005390">
    <property type="protein sequence ID" value="VDD81641.1"/>
    <property type="molecule type" value="Genomic_DNA"/>
</dbReference>
<feature type="disulfide bond" evidence="5">
    <location>
        <begin position="1232"/>
        <end position="1241"/>
    </location>
</feature>
<feature type="domain" description="Kazal-like" evidence="13">
    <location>
        <begin position="695"/>
        <end position="751"/>
    </location>
</feature>
<dbReference type="PROSITE" id="PS50026">
    <property type="entry name" value="EGF_3"/>
    <property type="match status" value="1"/>
</dbReference>
<dbReference type="InterPro" id="IPR001791">
    <property type="entry name" value="Laminin_G"/>
</dbReference>
<evidence type="ECO:0008006" key="16">
    <source>
        <dbReference type="Google" id="ProtNLM"/>
    </source>
</evidence>
<protein>
    <recommendedName>
        <fullName evidence="16">Agrin</fullName>
    </recommendedName>
</protein>
<keyword evidence="7" id="KW-0424">Laminin EGF-like domain</keyword>
<dbReference type="Pfam" id="PF00053">
    <property type="entry name" value="EGF_laminin"/>
    <property type="match status" value="1"/>
</dbReference>
<dbReference type="PROSITE" id="PS50025">
    <property type="entry name" value="LAM_G_DOMAIN"/>
    <property type="match status" value="2"/>
</dbReference>
<proteinExistence type="predicted"/>
<dbReference type="InterPro" id="IPR013320">
    <property type="entry name" value="ConA-like_dom_sf"/>
</dbReference>
<dbReference type="PANTHER" id="PTHR13866">
    <property type="entry name" value="SPARC OSTEONECTIN"/>
    <property type="match status" value="1"/>
</dbReference>
<dbReference type="SUPFAM" id="SSF100895">
    <property type="entry name" value="Kazal-type serine protease inhibitors"/>
    <property type="match status" value="9"/>
</dbReference>
<dbReference type="InterPro" id="IPR036058">
    <property type="entry name" value="Kazal_dom_sf"/>
</dbReference>
<dbReference type="CDD" id="cd00104">
    <property type="entry name" value="KAZAL_FS"/>
    <property type="match status" value="9"/>
</dbReference>
<dbReference type="InterPro" id="IPR003645">
    <property type="entry name" value="Fol_N"/>
</dbReference>
<feature type="chain" id="PRO_5030022161" description="Agrin" evidence="9">
    <location>
        <begin position="18"/>
        <end position="1794"/>
    </location>
</feature>
<dbReference type="SMART" id="SM00282">
    <property type="entry name" value="LamG"/>
    <property type="match status" value="2"/>
</dbReference>
<dbReference type="PANTHER" id="PTHR13866:SF29">
    <property type="entry name" value="FOLLISTATIN"/>
    <property type="match status" value="1"/>
</dbReference>
<reference evidence="14 15" key="1">
    <citation type="submission" date="2018-10" db="EMBL/GenBank/DDBJ databases">
        <authorList>
            <consortium name="Pathogen Informatics"/>
        </authorList>
    </citation>
    <scope>NUCLEOTIDE SEQUENCE [LARGE SCALE GENOMIC DNA]</scope>
</reference>
<dbReference type="GO" id="GO:0030154">
    <property type="term" value="P:cell differentiation"/>
    <property type="evidence" value="ECO:0007669"/>
    <property type="project" value="UniProtKB-KW"/>
</dbReference>
<keyword evidence="2" id="KW-0221">Differentiation</keyword>
<feature type="domain" description="Laminin G" evidence="10">
    <location>
        <begin position="1604"/>
        <end position="1793"/>
    </location>
</feature>
<dbReference type="GO" id="GO:0005509">
    <property type="term" value="F:calcium ion binding"/>
    <property type="evidence" value="ECO:0007669"/>
    <property type="project" value="TreeGrafter"/>
</dbReference>
<keyword evidence="15" id="KW-1185">Reference proteome</keyword>
<feature type="domain" description="Kazal-like" evidence="13">
    <location>
        <begin position="528"/>
        <end position="586"/>
    </location>
</feature>
<dbReference type="GO" id="GO:0050840">
    <property type="term" value="F:extracellular matrix binding"/>
    <property type="evidence" value="ECO:0007669"/>
    <property type="project" value="TreeGrafter"/>
</dbReference>
<evidence type="ECO:0000313" key="15">
    <source>
        <dbReference type="Proteomes" id="UP000267029"/>
    </source>
</evidence>
<dbReference type="Gene3D" id="2.10.25.10">
    <property type="entry name" value="Laminin"/>
    <property type="match status" value="2"/>
</dbReference>
<evidence type="ECO:0000313" key="14">
    <source>
        <dbReference type="EMBL" id="VDD81641.1"/>
    </source>
</evidence>
<feature type="domain" description="Kazal-like" evidence="13">
    <location>
        <begin position="614"/>
        <end position="661"/>
    </location>
</feature>
<keyword evidence="1 9" id="KW-0732">Signal</keyword>
<dbReference type="OrthoDB" id="88467at2759"/>
<feature type="disulfide bond" evidence="7">
    <location>
        <begin position="932"/>
        <end position="941"/>
    </location>
</feature>
<keyword evidence="5" id="KW-0245">EGF-like domain</keyword>
<dbReference type="SUPFAM" id="SSF49899">
    <property type="entry name" value="Concanavalin A-like lectins/glucanases"/>
    <property type="match status" value="2"/>
</dbReference>
<accession>A0A158QVC3</accession>
<dbReference type="PROSITE" id="PS00022">
    <property type="entry name" value="EGF_1"/>
    <property type="match status" value="1"/>
</dbReference>
<dbReference type="Pfam" id="PF07648">
    <property type="entry name" value="Kazal_2"/>
    <property type="match status" value="9"/>
</dbReference>
<evidence type="ECO:0000256" key="3">
    <source>
        <dbReference type="ARBA" id="ARBA00023157"/>
    </source>
</evidence>
<evidence type="ECO:0000256" key="4">
    <source>
        <dbReference type="ARBA" id="ARBA00023180"/>
    </source>
</evidence>
<feature type="signal peptide" evidence="9">
    <location>
        <begin position="1"/>
        <end position="17"/>
    </location>
</feature>
<dbReference type="Proteomes" id="UP000267029">
    <property type="component" value="Unassembled WGS sequence"/>
</dbReference>
<dbReference type="SUPFAM" id="SSF57196">
    <property type="entry name" value="EGF/Laminin"/>
    <property type="match status" value="1"/>
</dbReference>
<dbReference type="CDD" id="cd00055">
    <property type="entry name" value="EGF_Lam"/>
    <property type="match status" value="1"/>
</dbReference>
<evidence type="ECO:0000256" key="1">
    <source>
        <dbReference type="ARBA" id="ARBA00022729"/>
    </source>
</evidence>
<feature type="domain" description="Kazal-like" evidence="13">
    <location>
        <begin position="382"/>
        <end position="439"/>
    </location>
</feature>
<dbReference type="SMART" id="SM00180">
    <property type="entry name" value="EGF_Lam"/>
    <property type="match status" value="1"/>
</dbReference>
<dbReference type="FunFam" id="3.30.60.30:FF:000040">
    <property type="entry name" value="Agrin, putative"/>
    <property type="match status" value="1"/>
</dbReference>
<comment type="caution">
    <text evidence="5">Lacks conserved residue(s) required for the propagation of feature annotation.</text>
</comment>
<evidence type="ECO:0000256" key="9">
    <source>
        <dbReference type="SAM" id="SignalP"/>
    </source>
</evidence>
<dbReference type="Pfam" id="PF02210">
    <property type="entry name" value="Laminin_G_2"/>
    <property type="match status" value="2"/>
</dbReference>
<evidence type="ECO:0000256" key="7">
    <source>
        <dbReference type="PROSITE-ProRule" id="PRU00460"/>
    </source>
</evidence>
<dbReference type="PROSITE" id="PS50027">
    <property type="entry name" value="EGF_LAM_2"/>
    <property type="match status" value="1"/>
</dbReference>
<dbReference type="InterPro" id="IPR000742">
    <property type="entry name" value="EGF"/>
</dbReference>
<organism evidence="14 15">
    <name type="scientific">Mesocestoides corti</name>
    <name type="common">Flatworm</name>
    <dbReference type="NCBI Taxonomy" id="53468"/>
    <lineage>
        <taxon>Eukaryota</taxon>
        <taxon>Metazoa</taxon>
        <taxon>Spiralia</taxon>
        <taxon>Lophotrochozoa</taxon>
        <taxon>Platyhelminthes</taxon>
        <taxon>Cestoda</taxon>
        <taxon>Eucestoda</taxon>
        <taxon>Cyclophyllidea</taxon>
        <taxon>Mesocestoididae</taxon>
        <taxon>Mesocestoides</taxon>
    </lineage>
</organism>
<gene>
    <name evidence="14" type="ORF">MCOS_LOCUS7644</name>
</gene>
<feature type="disulfide bond" evidence="7">
    <location>
        <begin position="912"/>
        <end position="924"/>
    </location>
</feature>
<dbReference type="STRING" id="53468.A0A158QVC3"/>
<feature type="disulfide bond" evidence="6">
    <location>
        <begin position="1766"/>
        <end position="1793"/>
    </location>
</feature>
<dbReference type="InterPro" id="IPR002049">
    <property type="entry name" value="LE_dom"/>
</dbReference>
<sequence>MRHWIVCLLVYTVLSLAATDASLESRCVVDTVAPRASTFVGTVTALTEDAGGNTKVTIRIDQLLHDPNFLLQRQPPLVEAYLPSRLCISQAKIGISETWASTYEWVGNELKLVARILRNQRGIYGSPSHQEDPCSRKQCHPGAVCEAWNDAALTRVAVCTCLTPSALNSERRCGLSTGEVCASNGLIYASTCHMLHAACLQQATLTIVSWTAVNQRDCQQQAELAILRKSRQTPVQQRPPPPPQTKPKVVDELGDKPQQDGFFQGNREPIGGLGAKRLVEKEPQCTPTCSLVTVQPVCGSDGNTYLNPCLLKLRACFAKQKGSRDDENLFIQHWGYCPARLPDVEPIFCDYANYCKYGASCTPTIPANANPYNSAVTTMRLDGERSICSCDHLRCSASWYREPICGDDGVTYPGECFLEQAACLQQTPKRRLHNGPCKTPPEGDFRQPRCVCHQTCFDVGDADDAGPVCGSNGVTYKSLCHLRREACSIMSNITLKYSSQCDPCDSISCPMDTVCQLDQHRRPVCRCGEELSQCNTSTNTTADVNAISKPVCANDGRMYANVCVMRHQACFNNQHLRVIFDHNCAAGVNPCLEQSCNWPGEQCRVDIQGRRSCVCPDSCPAIVVPVCGSDGVTYDSICHLLRTACLNKKYIWVVYAGQCSTSNNECERNGLHCRGFEICTIETTQTNRDRALNYVGPTLKCGCPFCPEGGLGGKVCGNDERTYRSECHLRAAACHSGRLQLKVKQRGSCDACQNKVCHFYSICQTDEAGRAFCACPTNCLMVNKPVCGSDGRTYENECLLKVHACSIQKDIQVVDSKPCATCSKPCPLGMRCLDGECVCRESCPKPGLPGEVCGTDGRIYPSACELRRQACVKKITVKVDGSGIACRKAYASTANSSTNVDIQADGVSENGCGCNKIGSRDQFCDHRGRCRCHWGVEGAKCDQCAAGYWGISNGKPCVKSKIKAPDAAILPKPSLHGNDVGTMLQGIHMTPMATAVIRSTQPITCPLTLSLNFTPSASVTAGNVALLTVPSATDVSQYHFVKVAIAPGQIELSYVKDLASGKVTQVVGKHKLEPRPHMVSARVSTDDGLVLGVLTSSTFEVYDDSRSRLLRSDEYGELFNHREGGLVIGCLSSGSARVPNCGFSGCLTGAEVTSGGVDAGSNIQYFVVDGKANLTWTKSPDDGVQECLAEVLHNEPTKLKPQTLFHCKLNNPCRNGGQCLSTFDEGFSKCVCVPGWQGKFCESEATIIPEFNGKAFIRLAGPSGSDALRKRKFKMEITFLRTADEGIMFAIPPSQSESEFVVVRADADGCVKVYLRVGRINRFSRAYFYQWLLVHFGPQKRLAIAKVCSVSESAWHRLTIDKNPLHLTVLLDDKPVTSVKLLPQGLPRLNRDLRRALTSFDLSKSPVYLGGIPDEESRFLDDVVPAKQTFVGAIQQVTINGAELVLAGPPREPDVVQRDHQLEHWENTIQWQGPPCGEGYSTCGNDPTSPKRICRPLGGDHECACSTPLQHMSFVRRLTATKRGTDLLNDVEAQQAISAEAEEMACDAIRAKIGIQSKDVQHDVPNKDDDDDDLVKSFNKRPLSEPISPPTSREEAKDGDARFRAAVNFEDSTLIKYSGLIRGVDMMDNVRIELKTAAPNGLIFFLPGDSQKFEEFLALSLSNGRPEIYLSLIGNTQTSVRNRENTSLDSRKTLNLKSAPYVADGRWHIIQVNKGRISLIVDDQMVSGELVGTDGILNNVGDLWLGGSLAPISALPWQYQRNFTGCISALFVYEVSIDLLGRADYLNGPILPCT</sequence>
<evidence type="ECO:0000259" key="13">
    <source>
        <dbReference type="PROSITE" id="PS51465"/>
    </source>
</evidence>
<dbReference type="SMART" id="SM00280">
    <property type="entry name" value="KAZAL"/>
    <property type="match status" value="9"/>
</dbReference>
<evidence type="ECO:0000259" key="10">
    <source>
        <dbReference type="PROSITE" id="PS50025"/>
    </source>
</evidence>
<feature type="domain" description="Laminin G" evidence="10">
    <location>
        <begin position="1246"/>
        <end position="1476"/>
    </location>
</feature>
<feature type="domain" description="Kazal-like" evidence="13">
    <location>
        <begin position="838"/>
        <end position="885"/>
    </location>
</feature>
<dbReference type="CDD" id="cd00110">
    <property type="entry name" value="LamG"/>
    <property type="match status" value="2"/>
</dbReference>
<feature type="domain" description="EGF-like" evidence="11">
    <location>
        <begin position="1203"/>
        <end position="1242"/>
    </location>
</feature>
<name>A0A158QVC3_MESCO</name>
<evidence type="ECO:0000256" key="8">
    <source>
        <dbReference type="SAM" id="MobiDB-lite"/>
    </source>
</evidence>
<feature type="disulfide bond" evidence="5">
    <location>
        <begin position="1213"/>
        <end position="1230"/>
    </location>
</feature>
<evidence type="ECO:0000256" key="5">
    <source>
        <dbReference type="PROSITE-ProRule" id="PRU00076"/>
    </source>
</evidence>
<feature type="compositionally biased region" description="Basic and acidic residues" evidence="8">
    <location>
        <begin position="248"/>
        <end position="258"/>
    </location>
</feature>
<dbReference type="Gene3D" id="3.30.60.30">
    <property type="match status" value="9"/>
</dbReference>
<feature type="domain" description="Kazal-like" evidence="13">
    <location>
        <begin position="758"/>
        <end position="821"/>
    </location>
</feature>
<evidence type="ECO:0000256" key="2">
    <source>
        <dbReference type="ARBA" id="ARBA00022782"/>
    </source>
</evidence>
<dbReference type="CDD" id="cd00054">
    <property type="entry name" value="EGF_CA"/>
    <property type="match status" value="1"/>
</dbReference>
<evidence type="ECO:0000259" key="12">
    <source>
        <dbReference type="PROSITE" id="PS50027"/>
    </source>
</evidence>
<dbReference type="SMART" id="SM00181">
    <property type="entry name" value="EGF"/>
    <property type="match status" value="3"/>
</dbReference>